<reference evidence="1 2" key="1">
    <citation type="submission" date="2021-07" db="EMBL/GenBank/DDBJ databases">
        <title>Whole Genome Sequence of Nocardia Iowensis.</title>
        <authorList>
            <person name="Lamm A."/>
            <person name="Collins-Fairclough A.M."/>
            <person name="Bunk B."/>
            <person name="Sproer C."/>
        </authorList>
    </citation>
    <scope>NUCLEOTIDE SEQUENCE [LARGE SCALE GENOMIC DNA]</scope>
    <source>
        <strain evidence="1 2">NRRL 5646</strain>
    </source>
</reference>
<proteinExistence type="predicted"/>
<protein>
    <submittedName>
        <fullName evidence="1">Uncharacterized protein</fullName>
    </submittedName>
</protein>
<accession>A0ABX8RIY2</accession>
<name>A0ABX8RIY2_NOCIO</name>
<keyword evidence="2" id="KW-1185">Reference proteome</keyword>
<evidence type="ECO:0000313" key="1">
    <source>
        <dbReference type="EMBL" id="QXN88832.1"/>
    </source>
</evidence>
<gene>
    <name evidence="1" type="ORF">KV110_24985</name>
</gene>
<organism evidence="1 2">
    <name type="scientific">Nocardia iowensis</name>
    <dbReference type="NCBI Taxonomy" id="204891"/>
    <lineage>
        <taxon>Bacteria</taxon>
        <taxon>Bacillati</taxon>
        <taxon>Actinomycetota</taxon>
        <taxon>Actinomycetes</taxon>
        <taxon>Mycobacteriales</taxon>
        <taxon>Nocardiaceae</taxon>
        <taxon>Nocardia</taxon>
    </lineage>
</organism>
<dbReference type="RefSeq" id="WP_218469715.1">
    <property type="nucleotide sequence ID" value="NZ_BAABJN010000003.1"/>
</dbReference>
<evidence type="ECO:0000313" key="2">
    <source>
        <dbReference type="Proteomes" id="UP000694257"/>
    </source>
</evidence>
<dbReference type="EMBL" id="CP078145">
    <property type="protein sequence ID" value="QXN88832.1"/>
    <property type="molecule type" value="Genomic_DNA"/>
</dbReference>
<sequence>MRTAHIYYLTSGRQIPPRQPIPARLPATDEVVLVQSRLDGETLPKRLDAIKVLTDRMWIDQMVPVEQLYKELVDDANRAARAARERGFGPDGNDGYIRLLHRSDDLLVVELEETRSRPDPPSGTLKALCANAIRYTERGRTITRCTLGREYAVPFEHAGARQ</sequence>
<dbReference type="Proteomes" id="UP000694257">
    <property type="component" value="Chromosome"/>
</dbReference>